<organism evidence="2 3">
    <name type="scientific">Plutella xylostella</name>
    <name type="common">Diamondback moth</name>
    <name type="synonym">Plutella maculipennis</name>
    <dbReference type="NCBI Taxonomy" id="51655"/>
    <lineage>
        <taxon>Eukaryota</taxon>
        <taxon>Metazoa</taxon>
        <taxon>Ecdysozoa</taxon>
        <taxon>Arthropoda</taxon>
        <taxon>Hexapoda</taxon>
        <taxon>Insecta</taxon>
        <taxon>Pterygota</taxon>
        <taxon>Neoptera</taxon>
        <taxon>Endopterygota</taxon>
        <taxon>Lepidoptera</taxon>
        <taxon>Glossata</taxon>
        <taxon>Ditrysia</taxon>
        <taxon>Yponomeutoidea</taxon>
        <taxon>Plutellidae</taxon>
        <taxon>Plutella</taxon>
    </lineage>
</organism>
<evidence type="ECO:0000313" key="2">
    <source>
        <dbReference type="EMBL" id="KAG7295479.1"/>
    </source>
</evidence>
<proteinExistence type="predicted"/>
<feature type="signal peptide" evidence="1">
    <location>
        <begin position="1"/>
        <end position="21"/>
    </location>
</feature>
<gene>
    <name evidence="2" type="ORF">JYU34_021674</name>
</gene>
<keyword evidence="1" id="KW-0732">Signal</keyword>
<evidence type="ECO:0000256" key="1">
    <source>
        <dbReference type="SAM" id="SignalP"/>
    </source>
</evidence>
<protein>
    <submittedName>
        <fullName evidence="2">Uncharacterized protein</fullName>
    </submittedName>
</protein>
<name>A0ABQ7PRF9_PLUXY</name>
<comment type="caution">
    <text evidence="2">The sequence shown here is derived from an EMBL/GenBank/DDBJ whole genome shotgun (WGS) entry which is preliminary data.</text>
</comment>
<dbReference type="Proteomes" id="UP000823941">
    <property type="component" value="Chromosome 30"/>
</dbReference>
<dbReference type="EMBL" id="JAHIBW010000030">
    <property type="protein sequence ID" value="KAG7295479.1"/>
    <property type="molecule type" value="Genomic_DNA"/>
</dbReference>
<keyword evidence="3" id="KW-1185">Reference proteome</keyword>
<accession>A0ABQ7PRF9</accession>
<reference evidence="2 3" key="1">
    <citation type="submission" date="2021-06" db="EMBL/GenBank/DDBJ databases">
        <title>A haploid diamondback moth (Plutella xylostella L.) genome assembly resolves 31 chromosomes and identifies a diamide resistance mutation.</title>
        <authorList>
            <person name="Ward C.M."/>
            <person name="Perry K.D."/>
            <person name="Baker G."/>
            <person name="Powis K."/>
            <person name="Heckel D.G."/>
            <person name="Baxter S.W."/>
        </authorList>
    </citation>
    <scope>NUCLEOTIDE SEQUENCE [LARGE SCALE GENOMIC DNA]</scope>
    <source>
        <strain evidence="2 3">LV</strain>
        <tissue evidence="2">Single pupa</tissue>
    </source>
</reference>
<sequence>MKFVFALFVVVAILATSAVSGAWLPGVTSPNLAAAAAAAGVTPPSVGALGKVVTEGARAVDEWFPDDGFSTTPSDY</sequence>
<feature type="chain" id="PRO_5047205382" evidence="1">
    <location>
        <begin position="22"/>
        <end position="76"/>
    </location>
</feature>
<evidence type="ECO:0000313" key="3">
    <source>
        <dbReference type="Proteomes" id="UP000823941"/>
    </source>
</evidence>